<dbReference type="PANTHER" id="PTHR12993">
    <property type="entry name" value="N-ACETYLGLUCOSAMINYL-PHOSPHATIDYLINOSITOL DE-N-ACETYLASE-RELATED"/>
    <property type="match status" value="1"/>
</dbReference>
<dbReference type="eggNOG" id="COG2120">
    <property type="taxonomic scope" value="Bacteria"/>
</dbReference>
<dbReference type="Gene3D" id="3.40.50.10320">
    <property type="entry name" value="LmbE-like"/>
    <property type="match status" value="1"/>
</dbReference>
<dbReference type="STRING" id="223184.AS25_12035"/>
<dbReference type="SUPFAM" id="SSF102588">
    <property type="entry name" value="LmbE-like"/>
    <property type="match status" value="1"/>
</dbReference>
<protein>
    <submittedName>
        <fullName evidence="2">GlcNAc-PI de-N-acetylase</fullName>
    </submittedName>
</protein>
<dbReference type="InterPro" id="IPR003737">
    <property type="entry name" value="GlcNAc_PI_deacetylase-related"/>
</dbReference>
<accession>A0A0B0D6J4</accession>
<keyword evidence="1" id="KW-0862">Zinc</keyword>
<comment type="caution">
    <text evidence="2">The sequence shown here is derived from an EMBL/GenBank/DDBJ whole genome shotgun (WGS) entry which is preliminary data.</text>
</comment>
<dbReference type="Proteomes" id="UP000030664">
    <property type="component" value="Unassembled WGS sequence"/>
</dbReference>
<evidence type="ECO:0000313" key="3">
    <source>
        <dbReference type="Proteomes" id="UP000030664"/>
    </source>
</evidence>
<evidence type="ECO:0000313" key="2">
    <source>
        <dbReference type="EMBL" id="KHE73606.1"/>
    </source>
</evidence>
<dbReference type="AlphaFoldDB" id="A0A0B0D6J4"/>
<dbReference type="PANTHER" id="PTHR12993:SF28">
    <property type="entry name" value="LMBE FAMILY PROTEIN"/>
    <property type="match status" value="1"/>
</dbReference>
<dbReference type="GO" id="GO:0016137">
    <property type="term" value="P:glycoside metabolic process"/>
    <property type="evidence" value="ECO:0007669"/>
    <property type="project" value="UniProtKB-ARBA"/>
</dbReference>
<proteinExistence type="predicted"/>
<organism evidence="2 3">
    <name type="scientific">Kocuria marina</name>
    <dbReference type="NCBI Taxonomy" id="223184"/>
    <lineage>
        <taxon>Bacteria</taxon>
        <taxon>Bacillati</taxon>
        <taxon>Actinomycetota</taxon>
        <taxon>Actinomycetes</taxon>
        <taxon>Micrococcales</taxon>
        <taxon>Micrococcaceae</taxon>
        <taxon>Kocuria</taxon>
    </lineage>
</organism>
<dbReference type="GO" id="GO:0016811">
    <property type="term" value="F:hydrolase activity, acting on carbon-nitrogen (but not peptide) bonds, in linear amides"/>
    <property type="evidence" value="ECO:0007669"/>
    <property type="project" value="TreeGrafter"/>
</dbReference>
<dbReference type="RefSeq" id="WP_035965385.1">
    <property type="nucleotide sequence ID" value="NZ_JROM01000055.1"/>
</dbReference>
<sequence>MADLELFDDSGVRTVLCVVAHPDDMEYGGSAAVARWTRRGATVSYLLLTAGEAGIRDRDPRDVATLRQREQEAACHAVGVTDLRILDLPDGTLEYGLDLRRRIARVIREVRPDTVVTIDWAVEAGWGLNQADHRVAGMATLDALRDADNPWVFRELLEDEGLEAWGAERLLVTGAPPDHAIELSEEDITAAVESLRCHEQYLGALDGHPDPHEMITGMTEDAGRAAGVDHALGVRVLPL</sequence>
<name>A0A0B0D6J4_9MICC</name>
<gene>
    <name evidence="2" type="ORF">AS25_12035</name>
</gene>
<dbReference type="Pfam" id="PF02585">
    <property type="entry name" value="PIG-L"/>
    <property type="match status" value="1"/>
</dbReference>
<evidence type="ECO:0000256" key="1">
    <source>
        <dbReference type="ARBA" id="ARBA00022833"/>
    </source>
</evidence>
<dbReference type="EMBL" id="JROM01000055">
    <property type="protein sequence ID" value="KHE73606.1"/>
    <property type="molecule type" value="Genomic_DNA"/>
</dbReference>
<reference evidence="2 3" key="1">
    <citation type="submission" date="2014-09" db="EMBL/GenBank/DDBJ databases">
        <title>High-quality draft genome sequence of Kocuria marina SO9-6, an actinobacterium isolated from a copper mine.</title>
        <authorList>
            <person name="Castro D.B."/>
            <person name="Pereira L.B."/>
            <person name="Silva M.V."/>
            <person name="Silva B.P."/>
            <person name="Zanardi B.R."/>
            <person name="Carlos C."/>
            <person name="Belgini D.R."/>
            <person name="Limache E.G."/>
            <person name="Lacerda G.V."/>
            <person name="Nery M.B."/>
            <person name="Gomes M.B."/>
            <person name="Souza S."/>
            <person name="Silva T.M."/>
            <person name="Rodrigues V.D."/>
            <person name="Paulino L.C."/>
            <person name="Vicentini R."/>
            <person name="Ferraz L.F."/>
            <person name="Ottoboni L.M."/>
        </authorList>
    </citation>
    <scope>NUCLEOTIDE SEQUENCE [LARGE SCALE GENOMIC DNA]</scope>
    <source>
        <strain evidence="2 3">SO9-6</strain>
    </source>
</reference>
<dbReference type="InterPro" id="IPR024078">
    <property type="entry name" value="LmbE-like_dom_sf"/>
</dbReference>